<name>A0A9W8YQS4_9PEZI</name>
<dbReference type="AlphaFoldDB" id="A0A9W8YQS4"/>
<dbReference type="OrthoDB" id="3521097at2759"/>
<feature type="region of interest" description="Disordered" evidence="1">
    <location>
        <begin position="223"/>
        <end position="266"/>
    </location>
</feature>
<evidence type="ECO:0008006" key="4">
    <source>
        <dbReference type="Google" id="ProtNLM"/>
    </source>
</evidence>
<gene>
    <name evidence="2" type="ORF">N0V93_008832</name>
</gene>
<dbReference type="PANTHER" id="PTHR38166:SF1">
    <property type="entry name" value="C2H2-TYPE DOMAIN-CONTAINING PROTEIN"/>
    <property type="match status" value="1"/>
</dbReference>
<reference evidence="2" key="1">
    <citation type="submission" date="2022-10" db="EMBL/GenBank/DDBJ databases">
        <title>Tapping the CABI collections for fungal endophytes: first genome assemblies for Collariella, Neodidymelliopsis, Ascochyta clinopodiicola, Didymella pomorum, Didymosphaeria variabile, Neocosmospora piperis and Neocucurbitaria cava.</title>
        <authorList>
            <person name="Hill R."/>
        </authorList>
    </citation>
    <scope>NUCLEOTIDE SEQUENCE</scope>
    <source>
        <strain evidence="2">IMI 355082</strain>
    </source>
</reference>
<dbReference type="Proteomes" id="UP001140453">
    <property type="component" value="Unassembled WGS sequence"/>
</dbReference>
<organism evidence="2 3">
    <name type="scientific">Gnomoniopsis smithogilvyi</name>
    <dbReference type="NCBI Taxonomy" id="1191159"/>
    <lineage>
        <taxon>Eukaryota</taxon>
        <taxon>Fungi</taxon>
        <taxon>Dikarya</taxon>
        <taxon>Ascomycota</taxon>
        <taxon>Pezizomycotina</taxon>
        <taxon>Sordariomycetes</taxon>
        <taxon>Sordariomycetidae</taxon>
        <taxon>Diaporthales</taxon>
        <taxon>Gnomoniaceae</taxon>
        <taxon>Gnomoniopsis</taxon>
    </lineage>
</organism>
<dbReference type="PANTHER" id="PTHR38166">
    <property type="entry name" value="C2H2-TYPE DOMAIN-CONTAINING PROTEIN-RELATED"/>
    <property type="match status" value="1"/>
</dbReference>
<evidence type="ECO:0000313" key="2">
    <source>
        <dbReference type="EMBL" id="KAJ4388225.1"/>
    </source>
</evidence>
<proteinExistence type="predicted"/>
<sequence>MDQAIASSFNSTQMAEGSYFEGVKLWYCCQCGFGGMSIKTTPKCISDHCQHSCCDKCNRQSEEPRKYYTSWNPFGTYEALAEPPTDLQSVLMHTPTEAHFDAAPQAASTTYASYIAVPDSTIGHDTSTRPQNLDFESNTPLFGSLFPDFSGGFSFDFSSPVDGFPAPLLPSGQGLPDDGEALFNEYEGEQPCVPEPGESTALHIAALHKSRDHACIAHASGSTSPLVKSKDVHTVSTHNSKRPRTSGPNLPAKSRKVAGQRSSTKVADQKEGRIFTCPFVWSDPERYRKCLSWKLSRIRDVKQHLRRRHEQPHFCRRCKAIFKDGADSAEAQAHHNSDIRCPRREHKSAPDGVTEKQFKSLKKSQKDLISQWNDIWDVVFPDAVEAKPISPFLDERLSYETSALVVFSQTQGQRILQSNSGLTSQNIELILRGMQIVVDAWASGPIASFNNTEEETEQGLPNA</sequence>
<comment type="caution">
    <text evidence="2">The sequence shown here is derived from an EMBL/GenBank/DDBJ whole genome shotgun (WGS) entry which is preliminary data.</text>
</comment>
<accession>A0A9W8YQS4</accession>
<protein>
    <recommendedName>
        <fullName evidence="4">C2H2-type domain-containing protein</fullName>
    </recommendedName>
</protein>
<evidence type="ECO:0000313" key="3">
    <source>
        <dbReference type="Proteomes" id="UP001140453"/>
    </source>
</evidence>
<dbReference type="EMBL" id="JAPEVB010000005">
    <property type="protein sequence ID" value="KAJ4388225.1"/>
    <property type="molecule type" value="Genomic_DNA"/>
</dbReference>
<keyword evidence="3" id="KW-1185">Reference proteome</keyword>
<feature type="region of interest" description="Disordered" evidence="1">
    <location>
        <begin position="333"/>
        <end position="353"/>
    </location>
</feature>
<evidence type="ECO:0000256" key="1">
    <source>
        <dbReference type="SAM" id="MobiDB-lite"/>
    </source>
</evidence>